<dbReference type="Pfam" id="PF13439">
    <property type="entry name" value="Glyco_transf_4"/>
    <property type="match status" value="1"/>
</dbReference>
<organism evidence="4 5">
    <name type="scientific">Adhaeribacter terrigena</name>
    <dbReference type="NCBI Taxonomy" id="2793070"/>
    <lineage>
        <taxon>Bacteria</taxon>
        <taxon>Pseudomonadati</taxon>
        <taxon>Bacteroidota</taxon>
        <taxon>Cytophagia</taxon>
        <taxon>Cytophagales</taxon>
        <taxon>Hymenobacteraceae</taxon>
        <taxon>Adhaeribacter</taxon>
    </lineage>
</organism>
<dbReference type="PANTHER" id="PTHR46401">
    <property type="entry name" value="GLYCOSYLTRANSFERASE WBBK-RELATED"/>
    <property type="match status" value="1"/>
</dbReference>
<evidence type="ECO:0000313" key="5">
    <source>
        <dbReference type="Proteomes" id="UP000644147"/>
    </source>
</evidence>
<protein>
    <submittedName>
        <fullName evidence="4">Glycosyltransferase family 4 protein</fullName>
    </submittedName>
</protein>
<dbReference type="PANTHER" id="PTHR46401:SF2">
    <property type="entry name" value="GLYCOSYLTRANSFERASE WBBK-RELATED"/>
    <property type="match status" value="1"/>
</dbReference>
<dbReference type="Pfam" id="PF00534">
    <property type="entry name" value="Glycos_transf_1"/>
    <property type="match status" value="1"/>
</dbReference>
<sequence>MKIAVNTRFLLAGRLEGIGKFTLETLRRMVANHPEHEFYFLFDRPFDKQFVFGPNVIPIVLSPPARHPFLFYIWFEFSVARALKKIQPDVFLSTDGLTTLSTDVPCVTVIHDLAFEHYPKDLGLLVRKYLQHFTPKFAKASERIVAVSEFTKQDLIKTYGVPAGKIDVVYNDASDNFQPATEAEQEATKQKFSKGQPFFIFVGALHPRKNLVNLYKAFDKFKKQTRCEAKLLIVGRKAWKAGEISETFRQLEFQDDVICTGRVSDEDLRLLYGTALANVYVPTLEGFGIPIVEAQKCECPVIASNVSSMPEVAGDAALLVDPFNVNEIAGAMQDIWKDQGLRISLAYLGRKNLQRFSWDKSAEKLCESLTKAVQSASKLA</sequence>
<evidence type="ECO:0000256" key="1">
    <source>
        <dbReference type="ARBA" id="ARBA00022679"/>
    </source>
</evidence>
<gene>
    <name evidence="4" type="ORF">I5M27_06310</name>
</gene>
<evidence type="ECO:0000313" key="4">
    <source>
        <dbReference type="EMBL" id="MBK0402591.1"/>
    </source>
</evidence>
<dbReference type="InterPro" id="IPR001296">
    <property type="entry name" value="Glyco_trans_1"/>
</dbReference>
<dbReference type="SUPFAM" id="SSF53756">
    <property type="entry name" value="UDP-Glycosyltransferase/glycogen phosphorylase"/>
    <property type="match status" value="1"/>
</dbReference>
<name>A0ABS1C0A0_9BACT</name>
<dbReference type="RefSeq" id="WP_200505334.1">
    <property type="nucleotide sequence ID" value="NZ_JAEHFX010000002.1"/>
</dbReference>
<dbReference type="EMBL" id="JAEHFX010000002">
    <property type="protein sequence ID" value="MBK0402591.1"/>
    <property type="molecule type" value="Genomic_DNA"/>
</dbReference>
<feature type="domain" description="Glycosyltransferase subfamily 4-like N-terminal" evidence="3">
    <location>
        <begin position="17"/>
        <end position="171"/>
    </location>
</feature>
<dbReference type="CDD" id="cd03809">
    <property type="entry name" value="GT4_MtfB-like"/>
    <property type="match status" value="1"/>
</dbReference>
<accession>A0ABS1C0A0</accession>
<dbReference type="Gene3D" id="3.40.50.2000">
    <property type="entry name" value="Glycogen Phosphorylase B"/>
    <property type="match status" value="2"/>
</dbReference>
<keyword evidence="1" id="KW-0808">Transferase</keyword>
<evidence type="ECO:0000259" key="2">
    <source>
        <dbReference type="Pfam" id="PF00534"/>
    </source>
</evidence>
<dbReference type="Proteomes" id="UP000644147">
    <property type="component" value="Unassembled WGS sequence"/>
</dbReference>
<reference evidence="4 5" key="1">
    <citation type="submission" date="2020-12" db="EMBL/GenBank/DDBJ databases">
        <title>Bacterial novel species Adhaeribacter sp. BT258 isolated from soil.</title>
        <authorList>
            <person name="Jung H.-Y."/>
        </authorList>
    </citation>
    <scope>NUCLEOTIDE SEQUENCE [LARGE SCALE GENOMIC DNA]</scope>
    <source>
        <strain evidence="4 5">BT258</strain>
    </source>
</reference>
<keyword evidence="5" id="KW-1185">Reference proteome</keyword>
<comment type="caution">
    <text evidence="4">The sequence shown here is derived from an EMBL/GenBank/DDBJ whole genome shotgun (WGS) entry which is preliminary data.</text>
</comment>
<evidence type="ECO:0000259" key="3">
    <source>
        <dbReference type="Pfam" id="PF13439"/>
    </source>
</evidence>
<dbReference type="InterPro" id="IPR028098">
    <property type="entry name" value="Glyco_trans_4-like_N"/>
</dbReference>
<proteinExistence type="predicted"/>
<feature type="domain" description="Glycosyl transferase family 1" evidence="2">
    <location>
        <begin position="185"/>
        <end position="351"/>
    </location>
</feature>